<evidence type="ECO:0000256" key="1">
    <source>
        <dbReference type="SAM" id="SignalP"/>
    </source>
</evidence>
<feature type="signal peptide" evidence="1">
    <location>
        <begin position="1"/>
        <end position="20"/>
    </location>
</feature>
<dbReference type="RefSeq" id="WP_089947833.1">
    <property type="nucleotide sequence ID" value="NZ_FNOI01000006.1"/>
</dbReference>
<dbReference type="PROSITE" id="PS51257">
    <property type="entry name" value="PROKAR_LIPOPROTEIN"/>
    <property type="match status" value="1"/>
</dbReference>
<dbReference type="InterPro" id="IPR046705">
    <property type="entry name" value="DUF6778"/>
</dbReference>
<keyword evidence="1" id="KW-0732">Signal</keyword>
<dbReference type="Proteomes" id="UP000199441">
    <property type="component" value="Unassembled WGS sequence"/>
</dbReference>
<dbReference type="OrthoDB" id="7836640at2"/>
<dbReference type="Pfam" id="PF20569">
    <property type="entry name" value="DUF6778"/>
    <property type="match status" value="1"/>
</dbReference>
<dbReference type="STRING" id="670155.SAMN04488001_3107"/>
<evidence type="ECO:0000313" key="2">
    <source>
        <dbReference type="EMBL" id="SDX38747.1"/>
    </source>
</evidence>
<organism evidence="2 3">
    <name type="scientific">Litoreibacter albidus</name>
    <dbReference type="NCBI Taxonomy" id="670155"/>
    <lineage>
        <taxon>Bacteria</taxon>
        <taxon>Pseudomonadati</taxon>
        <taxon>Pseudomonadota</taxon>
        <taxon>Alphaproteobacteria</taxon>
        <taxon>Rhodobacterales</taxon>
        <taxon>Roseobacteraceae</taxon>
        <taxon>Litoreibacter</taxon>
    </lineage>
</organism>
<sequence length="223" mass="24102">MKLTRFIAGFAVAVGLSACAASGPVTETASRNAQDLTPIVASELTLRSVDWRLEDVRVLVPGDLKVSEANRYYPIADIVWREDPYGDRHAQVAKIIDDGITSGLTHLNGDRPVYFDLTVKRFHSLTEKTRYSVGGVHNIVYTLTVVDAATGVALHGPIEMKVALKAFGGDQAVAAERRGETQKVRIQSHLASLMRQAFNGGQEMRVVAKAAVAPQGAYTGVIQ</sequence>
<evidence type="ECO:0000313" key="3">
    <source>
        <dbReference type="Proteomes" id="UP000199441"/>
    </source>
</evidence>
<reference evidence="3" key="1">
    <citation type="submission" date="2016-10" db="EMBL/GenBank/DDBJ databases">
        <authorList>
            <person name="Varghese N."/>
            <person name="Submissions S."/>
        </authorList>
    </citation>
    <scope>NUCLEOTIDE SEQUENCE [LARGE SCALE GENOMIC DNA]</scope>
    <source>
        <strain evidence="3">DSM 26922</strain>
    </source>
</reference>
<evidence type="ECO:0008006" key="4">
    <source>
        <dbReference type="Google" id="ProtNLM"/>
    </source>
</evidence>
<dbReference type="AlphaFoldDB" id="A0A1H3B9Y0"/>
<feature type="chain" id="PRO_5011518809" description="Lipoprotein" evidence="1">
    <location>
        <begin position="21"/>
        <end position="223"/>
    </location>
</feature>
<protein>
    <recommendedName>
        <fullName evidence="4">Lipoprotein</fullName>
    </recommendedName>
</protein>
<proteinExistence type="predicted"/>
<name>A0A1H3B9Y0_9RHOB</name>
<keyword evidence="3" id="KW-1185">Reference proteome</keyword>
<gene>
    <name evidence="2" type="ORF">SAMN04488001_3107</name>
</gene>
<accession>A0A1H3B9Y0</accession>
<dbReference type="EMBL" id="FNOI01000006">
    <property type="protein sequence ID" value="SDX38747.1"/>
    <property type="molecule type" value="Genomic_DNA"/>
</dbReference>